<evidence type="ECO:0000256" key="1">
    <source>
        <dbReference type="SAM" id="Phobius"/>
    </source>
</evidence>
<protein>
    <submittedName>
        <fullName evidence="2">Uncharacterized protein DUF2818</fullName>
    </submittedName>
</protein>
<keyword evidence="1" id="KW-0472">Membrane</keyword>
<gene>
    <name evidence="2" type="ORF">EV686_103186</name>
</gene>
<feature type="transmembrane region" description="Helical" evidence="1">
    <location>
        <begin position="150"/>
        <end position="171"/>
    </location>
</feature>
<keyword evidence="1" id="KW-0812">Transmembrane</keyword>
<reference evidence="2 3" key="1">
    <citation type="submission" date="2019-03" db="EMBL/GenBank/DDBJ databases">
        <title>Genomic Encyclopedia of Type Strains, Phase IV (KMG-IV): sequencing the most valuable type-strain genomes for metagenomic binning, comparative biology and taxonomic classification.</title>
        <authorList>
            <person name="Goeker M."/>
        </authorList>
    </citation>
    <scope>NUCLEOTIDE SEQUENCE [LARGE SCALE GENOMIC DNA]</scope>
    <source>
        <strain evidence="2 3">DSM 100048</strain>
    </source>
</reference>
<accession>A0A4R3VD45</accession>
<dbReference type="RefSeq" id="WP_132475273.1">
    <property type="nucleotide sequence ID" value="NZ_JBHRVM010000001.1"/>
</dbReference>
<organism evidence="2 3">
    <name type="scientific">Paracandidimonas soli</name>
    <dbReference type="NCBI Taxonomy" id="1917182"/>
    <lineage>
        <taxon>Bacteria</taxon>
        <taxon>Pseudomonadati</taxon>
        <taxon>Pseudomonadota</taxon>
        <taxon>Betaproteobacteria</taxon>
        <taxon>Burkholderiales</taxon>
        <taxon>Alcaligenaceae</taxon>
        <taxon>Paracandidimonas</taxon>
    </lineage>
</organism>
<dbReference type="Proteomes" id="UP000294692">
    <property type="component" value="Unassembled WGS sequence"/>
</dbReference>
<dbReference type="EMBL" id="SMBX01000003">
    <property type="protein sequence ID" value="TCV00605.1"/>
    <property type="molecule type" value="Genomic_DNA"/>
</dbReference>
<keyword evidence="1" id="KW-1133">Transmembrane helix</keyword>
<dbReference type="OrthoDB" id="5785537at2"/>
<comment type="caution">
    <text evidence="2">The sequence shown here is derived from an EMBL/GenBank/DDBJ whole genome shotgun (WGS) entry which is preliminary data.</text>
</comment>
<dbReference type="Pfam" id="PF10993">
    <property type="entry name" value="DUF2818"/>
    <property type="match status" value="2"/>
</dbReference>
<feature type="transmembrane region" description="Helical" evidence="1">
    <location>
        <begin position="44"/>
        <end position="61"/>
    </location>
</feature>
<sequence length="182" mass="20295">MNQLTANWILIGLSLVAANLPFLLERPLLVLPWTKSGGKQRPAALTWLLFLVFFALAYGLTEAARILIGQAVFAGGGPLQALLFLLRIVGLCAAAWLLMAFPGWWKGTEPATKSFFERLLEVLTLYALIGALGFAFEAYLGSVFPQGWEFYAITLSLFLVMGYPGFVYRYMLRKHKKRKTSV</sequence>
<feature type="transmembrane region" description="Helical" evidence="1">
    <location>
        <begin position="6"/>
        <end position="24"/>
    </location>
</feature>
<dbReference type="AlphaFoldDB" id="A0A4R3VD45"/>
<dbReference type="InterPro" id="IPR016768">
    <property type="entry name" value="UCP019883"/>
</dbReference>
<keyword evidence="3" id="KW-1185">Reference proteome</keyword>
<proteinExistence type="predicted"/>
<feature type="transmembrane region" description="Helical" evidence="1">
    <location>
        <begin position="122"/>
        <end position="144"/>
    </location>
</feature>
<feature type="transmembrane region" description="Helical" evidence="1">
    <location>
        <begin position="81"/>
        <end position="101"/>
    </location>
</feature>
<evidence type="ECO:0000313" key="2">
    <source>
        <dbReference type="EMBL" id="TCV00605.1"/>
    </source>
</evidence>
<evidence type="ECO:0000313" key="3">
    <source>
        <dbReference type="Proteomes" id="UP000294692"/>
    </source>
</evidence>
<name>A0A4R3VD45_9BURK</name>